<feature type="compositionally biased region" description="Basic and acidic residues" evidence="2">
    <location>
        <begin position="1"/>
        <end position="11"/>
    </location>
</feature>
<feature type="region of interest" description="Disordered" evidence="2">
    <location>
        <begin position="1"/>
        <end position="21"/>
    </location>
</feature>
<accession>A0A3N4HFP4</accession>
<proteinExistence type="predicted"/>
<reference evidence="3 4" key="1">
    <citation type="journal article" date="2018" name="Nat. Ecol. Evol.">
        <title>Pezizomycetes genomes reveal the molecular basis of ectomycorrhizal truffle lifestyle.</title>
        <authorList>
            <person name="Murat C."/>
            <person name="Payen T."/>
            <person name="Noel B."/>
            <person name="Kuo A."/>
            <person name="Morin E."/>
            <person name="Chen J."/>
            <person name="Kohler A."/>
            <person name="Krizsan K."/>
            <person name="Balestrini R."/>
            <person name="Da Silva C."/>
            <person name="Montanini B."/>
            <person name="Hainaut M."/>
            <person name="Levati E."/>
            <person name="Barry K.W."/>
            <person name="Belfiori B."/>
            <person name="Cichocki N."/>
            <person name="Clum A."/>
            <person name="Dockter R.B."/>
            <person name="Fauchery L."/>
            <person name="Guy J."/>
            <person name="Iotti M."/>
            <person name="Le Tacon F."/>
            <person name="Lindquist E.A."/>
            <person name="Lipzen A."/>
            <person name="Malagnac F."/>
            <person name="Mello A."/>
            <person name="Molinier V."/>
            <person name="Miyauchi S."/>
            <person name="Poulain J."/>
            <person name="Riccioni C."/>
            <person name="Rubini A."/>
            <person name="Sitrit Y."/>
            <person name="Splivallo R."/>
            <person name="Traeger S."/>
            <person name="Wang M."/>
            <person name="Zifcakova L."/>
            <person name="Wipf D."/>
            <person name="Zambonelli A."/>
            <person name="Paolocci F."/>
            <person name="Nowrousian M."/>
            <person name="Ottonello S."/>
            <person name="Baldrian P."/>
            <person name="Spatafora J.W."/>
            <person name="Henrissat B."/>
            <person name="Nagy L.G."/>
            <person name="Aury J.M."/>
            <person name="Wincker P."/>
            <person name="Grigoriev I.V."/>
            <person name="Bonfante P."/>
            <person name="Martin F.M."/>
        </authorList>
    </citation>
    <scope>NUCLEOTIDE SEQUENCE [LARGE SCALE GENOMIC DNA]</scope>
    <source>
        <strain evidence="3 4">RN42</strain>
    </source>
</reference>
<evidence type="ECO:0000313" key="4">
    <source>
        <dbReference type="Proteomes" id="UP000275078"/>
    </source>
</evidence>
<dbReference type="AlphaFoldDB" id="A0A3N4HFP4"/>
<evidence type="ECO:0000256" key="1">
    <source>
        <dbReference type="SAM" id="Coils"/>
    </source>
</evidence>
<keyword evidence="1" id="KW-0175">Coiled coil</keyword>
<dbReference type="OrthoDB" id="5403729at2759"/>
<dbReference type="Proteomes" id="UP000275078">
    <property type="component" value="Unassembled WGS sequence"/>
</dbReference>
<name>A0A3N4HFP4_ASCIM</name>
<keyword evidence="4" id="KW-1185">Reference proteome</keyword>
<organism evidence="3 4">
    <name type="scientific">Ascobolus immersus RN42</name>
    <dbReference type="NCBI Taxonomy" id="1160509"/>
    <lineage>
        <taxon>Eukaryota</taxon>
        <taxon>Fungi</taxon>
        <taxon>Dikarya</taxon>
        <taxon>Ascomycota</taxon>
        <taxon>Pezizomycotina</taxon>
        <taxon>Pezizomycetes</taxon>
        <taxon>Pezizales</taxon>
        <taxon>Ascobolaceae</taxon>
        <taxon>Ascobolus</taxon>
    </lineage>
</organism>
<protein>
    <submittedName>
        <fullName evidence="3">Uncharacterized protein</fullName>
    </submittedName>
</protein>
<evidence type="ECO:0000313" key="3">
    <source>
        <dbReference type="EMBL" id="RPA71966.1"/>
    </source>
</evidence>
<feature type="coiled-coil region" evidence="1">
    <location>
        <begin position="67"/>
        <end position="97"/>
    </location>
</feature>
<sequence>MSDLIRLHESHPTLFPTTPASTLPASTQTAVILASAPTYHSTASQLSQIQSLGIPDPQVSTELISLLPRIEKAAKRAEEQAQKVAELRERSARVLERWVGVVVEGNEGVVGWDERVRGVGNVVGRKEAERKRREEED</sequence>
<evidence type="ECO:0000256" key="2">
    <source>
        <dbReference type="SAM" id="MobiDB-lite"/>
    </source>
</evidence>
<dbReference type="EMBL" id="ML119888">
    <property type="protein sequence ID" value="RPA71966.1"/>
    <property type="molecule type" value="Genomic_DNA"/>
</dbReference>
<feature type="compositionally biased region" description="Low complexity" evidence="2">
    <location>
        <begin position="12"/>
        <end position="21"/>
    </location>
</feature>
<gene>
    <name evidence="3" type="ORF">BJ508DRAFT_82384</name>
</gene>